<reference evidence="6" key="1">
    <citation type="submission" date="2019-08" db="EMBL/GenBank/DDBJ databases">
        <title>Limnoglobus roseus gen. nov., sp. nov., a novel freshwater planctomycete with a giant genome from the family Gemmataceae.</title>
        <authorList>
            <person name="Kulichevskaya I.S."/>
            <person name="Naumoff D.G."/>
            <person name="Miroshnikov K."/>
            <person name="Ivanova A."/>
            <person name="Philippov D.A."/>
            <person name="Hakobyan A."/>
            <person name="Rijpstra I.C."/>
            <person name="Sinninghe Damste J.S."/>
            <person name="Liesack W."/>
            <person name="Dedysh S.N."/>
        </authorList>
    </citation>
    <scope>NUCLEOTIDE SEQUENCE [LARGE SCALE GENOMIC DNA]</scope>
    <source>
        <strain evidence="6">PX52</strain>
    </source>
</reference>
<organism evidence="5 6">
    <name type="scientific">Limnoglobus roseus</name>
    <dbReference type="NCBI Taxonomy" id="2598579"/>
    <lineage>
        <taxon>Bacteria</taxon>
        <taxon>Pseudomonadati</taxon>
        <taxon>Planctomycetota</taxon>
        <taxon>Planctomycetia</taxon>
        <taxon>Gemmatales</taxon>
        <taxon>Gemmataceae</taxon>
        <taxon>Limnoglobus</taxon>
    </lineage>
</organism>
<keyword evidence="5" id="KW-0540">Nuclease</keyword>
<keyword evidence="3" id="KW-0804">Transcription</keyword>
<name>A0A5C1AI75_9BACT</name>
<dbReference type="GO" id="GO:0003700">
    <property type="term" value="F:DNA-binding transcription factor activity"/>
    <property type="evidence" value="ECO:0007669"/>
    <property type="project" value="InterPro"/>
</dbReference>
<evidence type="ECO:0000256" key="2">
    <source>
        <dbReference type="ARBA" id="ARBA00023125"/>
    </source>
</evidence>
<dbReference type="InterPro" id="IPR003615">
    <property type="entry name" value="HNH_nuc"/>
</dbReference>
<dbReference type="Gene3D" id="3.30.730.10">
    <property type="entry name" value="AP2/ERF domain"/>
    <property type="match status" value="1"/>
</dbReference>
<dbReference type="InterPro" id="IPR044925">
    <property type="entry name" value="His-Me_finger_sf"/>
</dbReference>
<dbReference type="SUPFAM" id="SSF54060">
    <property type="entry name" value="His-Me finger endonucleases"/>
    <property type="match status" value="1"/>
</dbReference>
<accession>A0A5C1AI75</accession>
<protein>
    <submittedName>
        <fullName evidence="5">Endonuclease</fullName>
    </submittedName>
</protein>
<dbReference type="Proteomes" id="UP000324974">
    <property type="component" value="Chromosome"/>
</dbReference>
<dbReference type="InterPro" id="IPR001471">
    <property type="entry name" value="AP2/ERF_dom"/>
</dbReference>
<sequence>MQITLQSGFKATVDEEDWETLGLSKYTWQAKKHNSGRHYVVANVWQPELNQQRGVRMHRLIMSPKSSEFIDHIDGNGLNNSRSNLRIASNAENQQNSGPRKGSSQYKGVSWSASRQVWRVAFRWNGQHYFVGSFPNEIEAARAYNRAIKPLAGEYARLNPVGV</sequence>
<keyword evidence="6" id="KW-1185">Reference proteome</keyword>
<keyword evidence="1" id="KW-0805">Transcription regulation</keyword>
<dbReference type="SUPFAM" id="SSF54171">
    <property type="entry name" value="DNA-binding domain"/>
    <property type="match status" value="1"/>
</dbReference>
<evidence type="ECO:0000313" key="6">
    <source>
        <dbReference type="Proteomes" id="UP000324974"/>
    </source>
</evidence>
<feature type="domain" description="AP2/ERF" evidence="4">
    <location>
        <begin position="105"/>
        <end position="161"/>
    </location>
</feature>
<dbReference type="AlphaFoldDB" id="A0A5C1AI75"/>
<dbReference type="InterPro" id="IPR016177">
    <property type="entry name" value="DNA-bd_dom_sf"/>
</dbReference>
<evidence type="ECO:0000313" key="5">
    <source>
        <dbReference type="EMBL" id="QEL17372.1"/>
    </source>
</evidence>
<dbReference type="GO" id="GO:0004519">
    <property type="term" value="F:endonuclease activity"/>
    <property type="evidence" value="ECO:0007669"/>
    <property type="project" value="UniProtKB-KW"/>
</dbReference>
<dbReference type="InterPro" id="IPR036955">
    <property type="entry name" value="AP2/ERF_dom_sf"/>
</dbReference>
<keyword evidence="5" id="KW-0378">Hydrolase</keyword>
<evidence type="ECO:0000256" key="1">
    <source>
        <dbReference type="ARBA" id="ARBA00023015"/>
    </source>
</evidence>
<gene>
    <name evidence="5" type="ORF">PX52LOC_04357</name>
</gene>
<dbReference type="EMBL" id="CP042425">
    <property type="protein sequence ID" value="QEL17372.1"/>
    <property type="molecule type" value="Genomic_DNA"/>
</dbReference>
<dbReference type="Pfam" id="PF13392">
    <property type="entry name" value="HNH_3"/>
    <property type="match status" value="1"/>
</dbReference>
<dbReference type="KEGG" id="lrs:PX52LOC_04357"/>
<dbReference type="Gene3D" id="3.90.75.20">
    <property type="match status" value="1"/>
</dbReference>
<keyword evidence="2" id="KW-0238">DNA-binding</keyword>
<evidence type="ECO:0000259" key="4">
    <source>
        <dbReference type="PROSITE" id="PS51032"/>
    </source>
</evidence>
<dbReference type="GO" id="GO:0003677">
    <property type="term" value="F:DNA binding"/>
    <property type="evidence" value="ECO:0007669"/>
    <property type="project" value="UniProtKB-KW"/>
</dbReference>
<dbReference type="PROSITE" id="PS51032">
    <property type="entry name" value="AP2_ERF"/>
    <property type="match status" value="1"/>
</dbReference>
<evidence type="ECO:0000256" key="3">
    <source>
        <dbReference type="ARBA" id="ARBA00023163"/>
    </source>
</evidence>
<proteinExistence type="predicted"/>
<keyword evidence="5" id="KW-0255">Endonuclease</keyword>